<comment type="caution">
    <text evidence="2">The sequence shown here is derived from an EMBL/GenBank/DDBJ whole genome shotgun (WGS) entry which is preliminary data.</text>
</comment>
<accession>A0A2T0SK28</accession>
<gene>
    <name evidence="2" type="ORF">CLV43_11971</name>
</gene>
<keyword evidence="2" id="KW-0645">Protease</keyword>
<dbReference type="Pfam" id="PF01841">
    <property type="entry name" value="Transglut_core"/>
    <property type="match status" value="1"/>
</dbReference>
<evidence type="ECO:0000313" key="2">
    <source>
        <dbReference type="EMBL" id="PRY33764.1"/>
    </source>
</evidence>
<keyword evidence="2" id="KW-0378">Hydrolase</keyword>
<proteinExistence type="predicted"/>
<dbReference type="InterPro" id="IPR002931">
    <property type="entry name" value="Transglutaminase-like"/>
</dbReference>
<dbReference type="SMART" id="SM00460">
    <property type="entry name" value="TGc"/>
    <property type="match status" value="1"/>
</dbReference>
<dbReference type="Pfam" id="PF08379">
    <property type="entry name" value="Bact_transglu_N"/>
    <property type="match status" value="1"/>
</dbReference>
<dbReference type="GO" id="GO:0008233">
    <property type="term" value="F:peptidase activity"/>
    <property type="evidence" value="ECO:0007669"/>
    <property type="project" value="UniProtKB-KW"/>
</dbReference>
<dbReference type="GO" id="GO:0006508">
    <property type="term" value="P:proteolysis"/>
    <property type="evidence" value="ECO:0007669"/>
    <property type="project" value="UniProtKB-KW"/>
</dbReference>
<dbReference type="OrthoDB" id="9804023at2"/>
<dbReference type="EMBL" id="PVTF01000019">
    <property type="protein sequence ID" value="PRY33764.1"/>
    <property type="molecule type" value="Genomic_DNA"/>
</dbReference>
<dbReference type="PANTHER" id="PTHR33490">
    <property type="entry name" value="BLR5614 PROTEIN-RELATED"/>
    <property type="match status" value="1"/>
</dbReference>
<reference evidence="2 3" key="1">
    <citation type="submission" date="2018-03" db="EMBL/GenBank/DDBJ databases">
        <title>Genomic Encyclopedia of Archaeal and Bacterial Type Strains, Phase II (KMG-II): from individual species to whole genera.</title>
        <authorList>
            <person name="Goeker M."/>
        </authorList>
    </citation>
    <scope>NUCLEOTIDE SEQUENCE [LARGE SCALE GENOMIC DNA]</scope>
    <source>
        <strain evidence="2 3">DSM 44720</strain>
    </source>
</reference>
<protein>
    <submittedName>
        <fullName evidence="2">Transglutaminase-like putative cysteine protease</fullName>
    </submittedName>
</protein>
<sequence length="293" mass="31366">MTLSPELLSRPLLDHTGLDLEAADRVTYVLEQSLHYGYDQPIELLDHRLVVVPLARHGNQHRRAHRVDVAGASVRRRSRLDGHGNTVVRVRADRVEEGVSFTVVALLERVRADGPTHLSAAALHDPRLLRPTRLTTPDDRLRDLAAGVGGGTPLERAERICALVHDAIHYEYGVTSVETTAAEALSGGRGVCQDSAHVMITLCRLVGVPARYVSGHLLGEGGTHGWMEVVVADGDAAVAVPFDPCNGRRAGADYITVATGRDYSDVAPTSGSYSGTPNSTLTTSRRVGVLSAA</sequence>
<dbReference type="InterPro" id="IPR013589">
    <property type="entry name" value="Bac_transglu_N"/>
</dbReference>
<organism evidence="2 3">
    <name type="scientific">Umezawaea tangerina</name>
    <dbReference type="NCBI Taxonomy" id="84725"/>
    <lineage>
        <taxon>Bacteria</taxon>
        <taxon>Bacillati</taxon>
        <taxon>Actinomycetota</taxon>
        <taxon>Actinomycetes</taxon>
        <taxon>Pseudonocardiales</taxon>
        <taxon>Pseudonocardiaceae</taxon>
        <taxon>Umezawaea</taxon>
    </lineage>
</organism>
<dbReference type="PANTHER" id="PTHR33490:SF6">
    <property type="entry name" value="SLL1049 PROTEIN"/>
    <property type="match status" value="1"/>
</dbReference>
<dbReference type="InterPro" id="IPR038765">
    <property type="entry name" value="Papain-like_cys_pep_sf"/>
</dbReference>
<name>A0A2T0SK28_9PSEU</name>
<keyword evidence="3" id="KW-1185">Reference proteome</keyword>
<dbReference type="Proteomes" id="UP000239494">
    <property type="component" value="Unassembled WGS sequence"/>
</dbReference>
<dbReference type="Gene3D" id="3.10.620.30">
    <property type="match status" value="1"/>
</dbReference>
<dbReference type="AlphaFoldDB" id="A0A2T0SK28"/>
<evidence type="ECO:0000259" key="1">
    <source>
        <dbReference type="SMART" id="SM00460"/>
    </source>
</evidence>
<dbReference type="SUPFAM" id="SSF54001">
    <property type="entry name" value="Cysteine proteinases"/>
    <property type="match status" value="1"/>
</dbReference>
<evidence type="ECO:0000313" key="3">
    <source>
        <dbReference type="Proteomes" id="UP000239494"/>
    </source>
</evidence>
<feature type="domain" description="Transglutaminase-like" evidence="1">
    <location>
        <begin position="184"/>
        <end position="246"/>
    </location>
</feature>
<dbReference type="RefSeq" id="WP_106195842.1">
    <property type="nucleotide sequence ID" value="NZ_PVTF01000019.1"/>
</dbReference>